<organismHost>
    <name type="scientific">Acanthamoeba polyphaga</name>
    <name type="common">Amoeba</name>
    <dbReference type="NCBI Taxonomy" id="5757"/>
</organismHost>
<protein>
    <submittedName>
        <fullName evidence="1">Uncharacterized protein</fullName>
    </submittedName>
</protein>
<proteinExistence type="predicted"/>
<reference evidence="1 2" key="1">
    <citation type="submission" date="2014-10" db="EMBL/GenBank/DDBJ databases">
        <title>Pan-genome analysis of Brazilian lineage A amoebal mimiviruses.</title>
        <authorList>
            <person name="Assis F.L."/>
            <person name="Abrahao J.S."/>
            <person name="Kroon E.G."/>
            <person name="Dornas F.P."/>
            <person name="Andrade K.R."/>
            <person name="Borato P.V.M."/>
            <person name="Pilotto M.R."/>
            <person name="Benamar S."/>
            <person name="LaScola B."/>
            <person name="Colson P."/>
        </authorList>
    </citation>
    <scope>NUCLEOTIDE SEQUENCE [LARGE SCALE GENOMIC DNA]</scope>
    <source>
        <strain evidence="1 2">Oyster</strain>
    </source>
</reference>
<dbReference type="Proteomes" id="UP000241474">
    <property type="component" value="Segment"/>
</dbReference>
<dbReference type="EMBL" id="KM982401">
    <property type="protein sequence ID" value="AKI79130.1"/>
    <property type="molecule type" value="Genomic_DNA"/>
</dbReference>
<evidence type="ECO:0000313" key="1">
    <source>
        <dbReference type="EMBL" id="AKI79130.1"/>
    </source>
</evidence>
<accession>A0A0G2Y0J0</accession>
<organism evidence="1 2">
    <name type="scientific">Acanthamoeba polyphaga mimivirus</name>
    <name type="common">APMV</name>
    <dbReference type="NCBI Taxonomy" id="212035"/>
    <lineage>
        <taxon>Viruses</taxon>
        <taxon>Varidnaviria</taxon>
        <taxon>Bamfordvirae</taxon>
        <taxon>Nucleocytoviricota</taxon>
        <taxon>Megaviricetes</taxon>
        <taxon>Imitervirales</taxon>
        <taxon>Mimiviridae</taxon>
        <taxon>Megamimivirinae</taxon>
        <taxon>Mimivirus</taxon>
        <taxon>Mimivirus bradfordmassiliense</taxon>
    </lineage>
</organism>
<evidence type="ECO:0000313" key="2">
    <source>
        <dbReference type="Proteomes" id="UP000241474"/>
    </source>
</evidence>
<sequence>MNYIITPVNQNLITAILKDPITGEWNIPILTFNANYDNPFYDDLNVLNNDHKYRQKIIDYFYTCLTEKWLYKDPVFEQLLPYFKISKTKFEGKVCLITNNKKPDMDSNIIYKKFIFKYTETFFVTRIFVEKILKSYVKHTNTKWYDLLNNKTILKGLFAYKIKKIIIGIIENIRNKK</sequence>
<name>A0A0G2Y0J0_MIMIV</name>